<dbReference type="AlphaFoldDB" id="A0A0D0GVW6"/>
<protein>
    <recommendedName>
        <fullName evidence="4">Outer membrane protein beta-barrel domain-containing protein</fullName>
    </recommendedName>
</protein>
<accession>A0A0D0GVW6</accession>
<name>A0A0D0GVW6_9SPHI</name>
<evidence type="ECO:0008006" key="4">
    <source>
        <dbReference type="Google" id="ProtNLM"/>
    </source>
</evidence>
<dbReference type="OrthoDB" id="1337415at2"/>
<sequence length="246" mass="27451">MFKLLKLVFVLLFFASCSSVYVPTVPNTPMLSAQGEFSGGAHINLKGDANFNGAYAVSNHIGLLLGGALMKDERRTRDIRRKQLEGGIGYFDTFGPDHTRILEVYAGIGTGSTHRTYRVYDKDVLISTELQEVNYSKTFLQVNYSSRKNRNFHLFGNNYPINYGTALRISHVSMGTFLINGSGQPKEDNIFLEPVFFTRMRLSRAVQLQYTTSYNLGLKNRKYMTAGNSIFSVGAVINVGGLKSKN</sequence>
<gene>
    <name evidence="2" type="ORF">TH53_02310</name>
</gene>
<dbReference type="Proteomes" id="UP000032049">
    <property type="component" value="Unassembled WGS sequence"/>
</dbReference>
<dbReference type="STRING" id="1503925.TH53_02310"/>
<comment type="caution">
    <text evidence="2">The sequence shown here is derived from an EMBL/GenBank/DDBJ whole genome shotgun (WGS) entry which is preliminary data.</text>
</comment>
<feature type="chain" id="PRO_5002210843" description="Outer membrane protein beta-barrel domain-containing protein" evidence="1">
    <location>
        <begin position="23"/>
        <end position="246"/>
    </location>
</feature>
<keyword evidence="3" id="KW-1185">Reference proteome</keyword>
<keyword evidence="1" id="KW-0732">Signal</keyword>
<organism evidence="2 3">
    <name type="scientific">Pedobacter lusitanus</name>
    <dbReference type="NCBI Taxonomy" id="1503925"/>
    <lineage>
        <taxon>Bacteria</taxon>
        <taxon>Pseudomonadati</taxon>
        <taxon>Bacteroidota</taxon>
        <taxon>Sphingobacteriia</taxon>
        <taxon>Sphingobacteriales</taxon>
        <taxon>Sphingobacteriaceae</taxon>
        <taxon>Pedobacter</taxon>
    </lineage>
</organism>
<proteinExistence type="predicted"/>
<evidence type="ECO:0000313" key="3">
    <source>
        <dbReference type="Proteomes" id="UP000032049"/>
    </source>
</evidence>
<evidence type="ECO:0000313" key="2">
    <source>
        <dbReference type="EMBL" id="KIO78611.1"/>
    </source>
</evidence>
<dbReference type="EMBL" id="JXRA01000008">
    <property type="protein sequence ID" value="KIO78611.1"/>
    <property type="molecule type" value="Genomic_DNA"/>
</dbReference>
<evidence type="ECO:0000256" key="1">
    <source>
        <dbReference type="SAM" id="SignalP"/>
    </source>
</evidence>
<dbReference type="RefSeq" id="WP_041878024.1">
    <property type="nucleotide sequence ID" value="NZ_CP157278.1"/>
</dbReference>
<feature type="signal peptide" evidence="1">
    <location>
        <begin position="1"/>
        <end position="22"/>
    </location>
</feature>
<reference evidence="2 3" key="1">
    <citation type="submission" date="2015-01" db="EMBL/GenBank/DDBJ databases">
        <title>Draft genome sequence of Pedobacter sp. NL19 isolated from sludge of an effluent treatment pond in an abandoned uranium mine.</title>
        <authorList>
            <person name="Santos T."/>
            <person name="Caetano T."/>
            <person name="Covas C."/>
            <person name="Cruz A."/>
            <person name="Mendo S."/>
        </authorList>
    </citation>
    <scope>NUCLEOTIDE SEQUENCE [LARGE SCALE GENOMIC DNA]</scope>
    <source>
        <strain evidence="2 3">NL19</strain>
    </source>
</reference>
<dbReference type="PROSITE" id="PS51257">
    <property type="entry name" value="PROKAR_LIPOPROTEIN"/>
    <property type="match status" value="1"/>
</dbReference>